<evidence type="ECO:0000256" key="6">
    <source>
        <dbReference type="ARBA" id="ARBA00022889"/>
    </source>
</evidence>
<gene>
    <name evidence="16" type="primary">LOC115885742</name>
</gene>
<keyword evidence="4 13" id="KW-0732">Signal</keyword>
<evidence type="ECO:0000256" key="13">
    <source>
        <dbReference type="RuleBase" id="RU003762"/>
    </source>
</evidence>
<dbReference type="KEGG" id="soy:115885742"/>
<dbReference type="GO" id="GO:0008305">
    <property type="term" value="C:integrin complex"/>
    <property type="evidence" value="ECO:0007669"/>
    <property type="project" value="InterPro"/>
</dbReference>
<feature type="signal peptide" evidence="13">
    <location>
        <begin position="1"/>
        <end position="17"/>
    </location>
</feature>
<keyword evidence="5" id="KW-0677">Repeat</keyword>
<dbReference type="SUPFAM" id="SSF69318">
    <property type="entry name" value="Integrin alpha N-terminal domain"/>
    <property type="match status" value="1"/>
</dbReference>
<dbReference type="InterPro" id="IPR048285">
    <property type="entry name" value="Integrin_alpha_Ig-like_2"/>
</dbReference>
<dbReference type="GO" id="GO:0007157">
    <property type="term" value="P:heterophilic cell-cell adhesion via plasma membrane cell adhesion molecules"/>
    <property type="evidence" value="ECO:0007669"/>
    <property type="project" value="UniProtKB-ARBA"/>
</dbReference>
<keyword evidence="6 13" id="KW-0130">Cell adhesion</keyword>
<evidence type="ECO:0000256" key="7">
    <source>
        <dbReference type="ARBA" id="ARBA00022989"/>
    </source>
</evidence>
<dbReference type="PRINTS" id="PR01185">
    <property type="entry name" value="INTEGRINA"/>
</dbReference>
<dbReference type="GO" id="GO:0005178">
    <property type="term" value="F:integrin binding"/>
    <property type="evidence" value="ECO:0007669"/>
    <property type="project" value="TreeGrafter"/>
</dbReference>
<keyword evidence="7 13" id="KW-1133">Transmembrane helix</keyword>
<evidence type="ECO:0000256" key="10">
    <source>
        <dbReference type="ARBA" id="ARBA00023170"/>
    </source>
</evidence>
<feature type="domain" description="Integrin alpha second immunoglobulin-like" evidence="14">
    <location>
        <begin position="584"/>
        <end position="704"/>
    </location>
</feature>
<dbReference type="PANTHER" id="PTHR23220:SF83">
    <property type="entry name" value="INTEGRIN ALPHA-PS3-RELATED"/>
    <property type="match status" value="1"/>
</dbReference>
<reference evidence="16" key="1">
    <citation type="submission" date="2025-08" db="UniProtKB">
        <authorList>
            <consortium name="RefSeq"/>
        </authorList>
    </citation>
    <scope>IDENTIFICATION</scope>
    <source>
        <tissue evidence="16">Gonads</tissue>
    </source>
</reference>
<keyword evidence="10 13" id="KW-0675">Receptor</keyword>
<accession>A0A6J2YBN7</accession>
<feature type="chain" id="PRO_5027147840" evidence="13">
    <location>
        <begin position="18"/>
        <end position="972"/>
    </location>
</feature>
<evidence type="ECO:0000259" key="14">
    <source>
        <dbReference type="Pfam" id="PF20805"/>
    </source>
</evidence>
<dbReference type="GO" id="GO:0007229">
    <property type="term" value="P:integrin-mediated signaling pathway"/>
    <property type="evidence" value="ECO:0007669"/>
    <property type="project" value="UniProtKB-KW"/>
</dbReference>
<dbReference type="SUPFAM" id="SSF69179">
    <property type="entry name" value="Integrin domains"/>
    <property type="match status" value="1"/>
</dbReference>
<dbReference type="PROSITE" id="PS51470">
    <property type="entry name" value="FG_GAP"/>
    <property type="match status" value="3"/>
</dbReference>
<evidence type="ECO:0000313" key="15">
    <source>
        <dbReference type="Proteomes" id="UP000504635"/>
    </source>
</evidence>
<name>A0A6J2YBN7_SITOR</name>
<dbReference type="Gene3D" id="1.20.5.930">
    <property type="entry name" value="Bicelle-embedded integrin alpha(iib) transmembrane segment"/>
    <property type="match status" value="1"/>
</dbReference>
<evidence type="ECO:0000313" key="16">
    <source>
        <dbReference type="RefSeq" id="XP_030760609.1"/>
    </source>
</evidence>
<dbReference type="GO" id="GO:0007160">
    <property type="term" value="P:cell-matrix adhesion"/>
    <property type="evidence" value="ECO:0007669"/>
    <property type="project" value="TreeGrafter"/>
</dbReference>
<dbReference type="InterPro" id="IPR013519">
    <property type="entry name" value="Int_alpha_beta-p"/>
</dbReference>
<keyword evidence="3 13" id="KW-0812">Transmembrane</keyword>
<dbReference type="Pfam" id="PF20805">
    <property type="entry name" value="Integrin_A_Ig_2"/>
    <property type="match status" value="1"/>
</dbReference>
<dbReference type="InterPro" id="IPR032695">
    <property type="entry name" value="Integrin_dom_sf"/>
</dbReference>
<sequence>MCRQLIILVACLFVVDAENSEFFMTKKVTYIKQDAVRNNYFSYSLLLQSGQTGASVIVGAPRSGNSIDGNGDVFKCSWNYNEEPTCYRSGIAFENGVQGNFFGGSLDGEDKLNGSVVICAPRSHVTSKLSSRLDKDYMRGFCIYARSSNFREYVNTNVFRGSSYTDISCCDSENNNFYNYGFAMGGFDVSFYSKEGTSQMFIGAPGAKSFTGITAVYALNQNPLAVLMPNIKLLNAGDACSYFGYSVATINPMPNSLAIWYLAGEPRGNDLKGKATLFSYNGRSTTNMLIIKNFYGEEVGSYFGASVLGLDVSGDGFVDIFVSAPMSKGQSWNEGAVYFYKGIKKSTDFHKPKQIHGLGGGGSLFGSAISSLGDFDLDGYNDIAISAPYEGNGAVYIYRGSPTDLKFSQRITPSQFNIGDSIKGFGLGLSRGNDIDQNGHNDIAIGAYKTEQVFIIRSRNIIDFDFTLKPSVQSIVINTRSFELTVSILCTKRSEHFDLSQINFNVYMDTIDSRLSTEKEIDTVSIPFRQVTYKNYTFEVKKNKEIVTNISPLEINVTLSVDEENVIANGLRTVLLEIPFLHGCGSDNVCNTGLSLQLKSEKNQLIVGQDTEIVMEVQIINEGDPAYKCELNIEVSSGIELRSSKSCFTNDTVYVCEVSNILNANEIEVNQYIFDIGRMDISIEEVVISVKVTSLGKNKDGFKNNDILKLPVRLVNLPFLISKSKPENTEIFKDNADESEIDFIHEFSVGKTGPSPLAVDLQISLPSPKYQNKDIFEVKDIKGTINMVDFSCTPTITAPSIDVNETDLLTVPLEKSIILSCNDNSNCVHYLCKDAIIENSRDLAVIQIKLSIRSSLLVQAFIQEFNSKDFVAFIPSAIQYHSEGSISASSVFLIFAQKVSHVPFWVYLVAAIIALMLLVILVWTLYKLHFFDRNYKDKLEQEKILQEDEEIAKEIYDHEVFTRFEGNRSQNL</sequence>
<dbReference type="Proteomes" id="UP000504635">
    <property type="component" value="Unplaced"/>
</dbReference>
<organism evidence="15 16">
    <name type="scientific">Sitophilus oryzae</name>
    <name type="common">Rice weevil</name>
    <name type="synonym">Curculio oryzae</name>
    <dbReference type="NCBI Taxonomy" id="7048"/>
    <lineage>
        <taxon>Eukaryota</taxon>
        <taxon>Metazoa</taxon>
        <taxon>Ecdysozoa</taxon>
        <taxon>Arthropoda</taxon>
        <taxon>Hexapoda</taxon>
        <taxon>Insecta</taxon>
        <taxon>Pterygota</taxon>
        <taxon>Neoptera</taxon>
        <taxon>Endopterygota</taxon>
        <taxon>Coleoptera</taxon>
        <taxon>Polyphaga</taxon>
        <taxon>Cucujiformia</taxon>
        <taxon>Curculionidae</taxon>
        <taxon>Dryophthorinae</taxon>
        <taxon>Sitophilus</taxon>
    </lineage>
</organism>
<dbReference type="GeneID" id="115885742"/>
<feature type="repeat" description="FG-GAP" evidence="12">
    <location>
        <begin position="350"/>
        <end position="407"/>
    </location>
</feature>
<dbReference type="InParanoid" id="A0A6J2YBN7"/>
<dbReference type="Gene3D" id="2.130.10.130">
    <property type="entry name" value="Integrin alpha, N-terminal"/>
    <property type="match status" value="1"/>
</dbReference>
<dbReference type="Gene3D" id="2.60.40.1510">
    <property type="entry name" value="ntegrin, alpha v. Chain A, domain 3"/>
    <property type="match status" value="1"/>
</dbReference>
<dbReference type="Pfam" id="PF01839">
    <property type="entry name" value="FG-GAP"/>
    <property type="match status" value="2"/>
</dbReference>
<feature type="transmembrane region" description="Helical" evidence="13">
    <location>
        <begin position="904"/>
        <end position="926"/>
    </location>
</feature>
<evidence type="ECO:0000256" key="3">
    <source>
        <dbReference type="ARBA" id="ARBA00022692"/>
    </source>
</evidence>
<keyword evidence="9 13" id="KW-0472">Membrane</keyword>
<dbReference type="AlphaFoldDB" id="A0A6J2YBN7"/>
<evidence type="ECO:0000256" key="11">
    <source>
        <dbReference type="ARBA" id="ARBA00023180"/>
    </source>
</evidence>
<dbReference type="SMART" id="SM00191">
    <property type="entry name" value="Int_alpha"/>
    <property type="match status" value="6"/>
</dbReference>
<protein>
    <submittedName>
        <fullName evidence="16">Integrin alpha-PS5-like isoform X1</fullName>
    </submittedName>
</protein>
<dbReference type="RefSeq" id="XP_030760609.1">
    <property type="nucleotide sequence ID" value="XM_030904749.1"/>
</dbReference>
<keyword evidence="15" id="KW-1185">Reference proteome</keyword>
<evidence type="ECO:0000256" key="8">
    <source>
        <dbReference type="ARBA" id="ARBA00023037"/>
    </source>
</evidence>
<dbReference type="FunCoup" id="A0A6J2YBN7">
    <property type="interactions" value="3"/>
</dbReference>
<evidence type="ECO:0000256" key="9">
    <source>
        <dbReference type="ARBA" id="ARBA00023136"/>
    </source>
</evidence>
<feature type="repeat" description="FG-GAP" evidence="12">
    <location>
        <begin position="289"/>
        <end position="349"/>
    </location>
</feature>
<dbReference type="GO" id="GO:0033627">
    <property type="term" value="P:cell adhesion mediated by integrin"/>
    <property type="evidence" value="ECO:0007669"/>
    <property type="project" value="TreeGrafter"/>
</dbReference>
<evidence type="ECO:0000256" key="4">
    <source>
        <dbReference type="ARBA" id="ARBA00022729"/>
    </source>
</evidence>
<comment type="subcellular location">
    <subcellularLocation>
        <location evidence="1 13">Membrane</location>
        <topology evidence="1 13">Single-pass type I membrane protein</topology>
    </subcellularLocation>
</comment>
<evidence type="ECO:0000256" key="1">
    <source>
        <dbReference type="ARBA" id="ARBA00004479"/>
    </source>
</evidence>
<dbReference type="InterPro" id="IPR013517">
    <property type="entry name" value="FG-GAP"/>
</dbReference>
<dbReference type="InterPro" id="IPR028994">
    <property type="entry name" value="Integrin_alpha_N"/>
</dbReference>
<comment type="similarity">
    <text evidence="2 13">Belongs to the integrin alpha chain family.</text>
</comment>
<feature type="repeat" description="FG-GAP" evidence="12">
    <location>
        <begin position="27"/>
        <end position="85"/>
    </location>
</feature>
<dbReference type="InterPro" id="IPR000413">
    <property type="entry name" value="Integrin_alpha"/>
</dbReference>
<dbReference type="OrthoDB" id="5573735at2759"/>
<evidence type="ECO:0000256" key="2">
    <source>
        <dbReference type="ARBA" id="ARBA00008054"/>
    </source>
</evidence>
<evidence type="ECO:0000256" key="5">
    <source>
        <dbReference type="ARBA" id="ARBA00022737"/>
    </source>
</evidence>
<dbReference type="PANTHER" id="PTHR23220">
    <property type="entry name" value="INTEGRIN ALPHA"/>
    <property type="match status" value="1"/>
</dbReference>
<evidence type="ECO:0000256" key="12">
    <source>
        <dbReference type="PROSITE-ProRule" id="PRU00803"/>
    </source>
</evidence>
<dbReference type="GO" id="GO:0009897">
    <property type="term" value="C:external side of plasma membrane"/>
    <property type="evidence" value="ECO:0007669"/>
    <property type="project" value="TreeGrafter"/>
</dbReference>
<keyword evidence="8 13" id="KW-0401">Integrin</keyword>
<keyword evidence="11" id="KW-0325">Glycoprotein</keyword>
<proteinExistence type="inferred from homology"/>